<gene>
    <name evidence="2" type="ORF">GALL_550010</name>
</gene>
<dbReference type="InterPro" id="IPR050961">
    <property type="entry name" value="BolA/IbaG_stress_morph_reg"/>
</dbReference>
<dbReference type="EMBL" id="MLJW01008994">
    <property type="protein sequence ID" value="OIQ63457.1"/>
    <property type="molecule type" value="Genomic_DNA"/>
</dbReference>
<dbReference type="Pfam" id="PF01722">
    <property type="entry name" value="BolA"/>
    <property type="match status" value="1"/>
</dbReference>
<comment type="caution">
    <text evidence="2">The sequence shown here is derived from an EMBL/GenBank/DDBJ whole genome shotgun (WGS) entry which is preliminary data.</text>
</comment>
<reference evidence="2" key="1">
    <citation type="submission" date="2016-10" db="EMBL/GenBank/DDBJ databases">
        <title>Sequence of Gallionella enrichment culture.</title>
        <authorList>
            <person name="Poehlein A."/>
            <person name="Muehling M."/>
            <person name="Daniel R."/>
        </authorList>
    </citation>
    <scope>NUCLEOTIDE SEQUENCE</scope>
</reference>
<dbReference type="InterPro" id="IPR002634">
    <property type="entry name" value="BolA"/>
</dbReference>
<proteinExistence type="inferred from homology"/>
<name>A0A1J5NW62_9ZZZZ</name>
<dbReference type="AlphaFoldDB" id="A0A1J5NW62"/>
<evidence type="ECO:0000256" key="1">
    <source>
        <dbReference type="ARBA" id="ARBA00005578"/>
    </source>
</evidence>
<sequence length="81" mass="8967">MVQPDSIKQSIEQGMACELVRVTGDGQHFEAVIVSAEFAGKSLIQQHQLVYRALGDRMKAEIHALSMKTFTPEQWAEVGHG</sequence>
<dbReference type="PANTHER" id="PTHR46229">
    <property type="entry name" value="BOLA TRANSCRIPTION REGULATOR"/>
    <property type="match status" value="1"/>
</dbReference>
<accession>A0A1J5NW62</accession>
<evidence type="ECO:0000313" key="2">
    <source>
        <dbReference type="EMBL" id="OIQ63457.1"/>
    </source>
</evidence>
<dbReference type="PIRSF" id="PIRSF003113">
    <property type="entry name" value="BolA"/>
    <property type="match status" value="1"/>
</dbReference>
<dbReference type="PANTHER" id="PTHR46229:SF2">
    <property type="entry name" value="BOLA-LIKE PROTEIN 1"/>
    <property type="match status" value="1"/>
</dbReference>
<dbReference type="SUPFAM" id="SSF82657">
    <property type="entry name" value="BolA-like"/>
    <property type="match status" value="1"/>
</dbReference>
<organism evidence="2">
    <name type="scientific">mine drainage metagenome</name>
    <dbReference type="NCBI Taxonomy" id="410659"/>
    <lineage>
        <taxon>unclassified sequences</taxon>
        <taxon>metagenomes</taxon>
        <taxon>ecological metagenomes</taxon>
    </lineage>
</organism>
<dbReference type="Gene3D" id="3.30.300.90">
    <property type="entry name" value="BolA-like"/>
    <property type="match status" value="1"/>
</dbReference>
<comment type="similarity">
    <text evidence="1">Belongs to the BolA/IbaG family.</text>
</comment>
<dbReference type="InterPro" id="IPR036065">
    <property type="entry name" value="BolA-like_sf"/>
</dbReference>
<protein>
    <submittedName>
        <fullName evidence="2">Transcriptional regulator BolA</fullName>
    </submittedName>
</protein>